<dbReference type="Ensembl" id="ENSSGRT00000006417.1">
    <property type="protein sequence ID" value="ENSSGRP00000005921.1"/>
    <property type="gene ID" value="ENSSGRG00000002360.1"/>
</dbReference>
<dbReference type="SUPFAM" id="SSF46774">
    <property type="entry name" value="ARID-like"/>
    <property type="match status" value="1"/>
</dbReference>
<dbReference type="PROSITE" id="PS51526">
    <property type="entry name" value="RFX_DBD"/>
    <property type="match status" value="1"/>
</dbReference>
<feature type="region of interest" description="Disordered" evidence="5">
    <location>
        <begin position="853"/>
        <end position="881"/>
    </location>
</feature>
<keyword evidence="1" id="KW-0156">Chromatin regulator</keyword>
<feature type="compositionally biased region" description="Basic and acidic residues" evidence="5">
    <location>
        <begin position="1270"/>
        <end position="1281"/>
    </location>
</feature>
<keyword evidence="9" id="KW-1185">Reference proteome</keyword>
<dbReference type="InterPro" id="IPR011989">
    <property type="entry name" value="ARM-like"/>
</dbReference>
<dbReference type="InterPro" id="IPR052406">
    <property type="entry name" value="Chromatin_Remodeling_Comp"/>
</dbReference>
<feature type="compositionally biased region" description="Basic and acidic residues" evidence="5">
    <location>
        <begin position="1069"/>
        <end position="1081"/>
    </location>
</feature>
<sequence>MANSTGKNLPVQRRKGQAFLDELRQFHHSRGSPFKKVPVVGGKELDLGALYMRVVSLGGFAKVSDKNQWAELSEDFNFPRSCSNAAFVLKQYYLRYLEKYEKVHHFGEEDEEEQPGNPKHLLPIGAIPTSYNYQQHTVSDYLRQSYGLSTDFVPSSDYNKLVLSLLSGLPNEVDFAINVCTLLSNESKHAMQLEKEPKLVTLLLAHAGVFDDSLGSFSALFGTDWQEKTSRDFVRFWKDVIEDNEVKDLISDKSCTPQNGLETRDVCTPLFHPARAVGIGDVEGQRVLQVAMILRNLSFEEANIKLLAANRTCLRFLLLCAHCTFVQLRQLGLDTLGNVAGELQLDPVDFRTTHLMFHTITKCLLSQDRFLKMRAMEILGNLSKVEDNGVLICEYVDQESYREVIALLTLPDIMLVISALEVLYQLAELGEITCSKISSVDRSIDLLVRLVSVDLHTFGPDALTAVKLIEHQASSSQVSEVRPQLVEHVPPPTQGSANFSRSASTPPPGIVEVDGEKFTTQWLNAHFEVHPDGSVSRSEMYSEYLAICSKMARGGVLTSNNFYKCLRTLFPNHTVKRVEDTRLSGQAQIHVVGVRKRPIPLPVQLYYQQQHQASPAPLVRAPAPSLTAGQAAPQVAFTMHGTAHANAPNAPAPAPTVPRLPMNPPGQAALPPPCPPATAPVPIRPNDILKTAMIQSSIPTATAAPAVPNHSGSPTQQPLLHHAPVTLIQQGPSPQGHVFTGRLQGVCPSVAQQRLQAPQGQQSAPSQEAVVLVPPQYVSAPCTSLMAGGQVVTVSSVTSNRVAFQNIAPKPSQQSPQPQPQQPQQQSLVIVSQNQQPNTAFAPAIHQIVLTNPSPQTIQPQPTQSPASPNAPIPNPAPVQQAPLNTVSHMLSVKRQFQQTPPPPPHPAQPTSTESSLIKQLLLPKRGPSTPGGKLILPAPQVPAPASTRAPSPHVVYQVTNSGPVQSQPQLNVQLMQSPLQATGAVPISILPGQIISTSTPGTLLQATPSNQVTFTVVPNSGFPGQGAQTPPTIGLQLTPPLPIAGATPIPPFRGDKIICQKEEEAKDTTGLHIHERKIEVMENNSVTDGSAKASNGKSAEVDGPAAKLLNGRKFDSSLPPYHSGNSQAEALNGPAAQGGPGKQTPSDPKKLMVNGVCDFDRSDATHPSKNIPNHKASKHMGNGEVLLPQKAHGALGLTDSLAAPQQDTAKAEQVERLANGPSHGAEISNGPNSETLGLRQQHPPHNHSPPPPVSEPPPLPPANGTLESRPLKRPLEDGDRGTSGIPTKMGVRIVTISDPNNAGNSATMVAVPAGADPSTVAKVAIENAAQQRPSVPSPLPETNAQTPPPVDPAAQGTNQSSPAPALCPDQARKPGQSFRCLWQACKRWFDTPSQVFYHAATYHGSKDAYPGQCRWEGCEPFPRQRLSFITHLQDKHCSREALLAALKLEEQTQGSNPNTSKPQKALVNHPSAALMALRRGSRNLVFRDFTDDKEGPMTKHIRLSAALTLKSIAKYSDCGRKLVRRHENHLSVLALSTMEVSTTLAKCLYELTHTKHDGDAQERVYEMR</sequence>
<dbReference type="InterPro" id="IPR036431">
    <property type="entry name" value="ARID_dom_sf"/>
</dbReference>
<dbReference type="SMART" id="SM00501">
    <property type="entry name" value="BRIGHT"/>
    <property type="match status" value="1"/>
</dbReference>
<dbReference type="GO" id="GO:0006325">
    <property type="term" value="P:chromatin organization"/>
    <property type="evidence" value="ECO:0007669"/>
    <property type="project" value="UniProtKB-KW"/>
</dbReference>
<dbReference type="PROSITE" id="PS00028">
    <property type="entry name" value="ZINC_FINGER_C2H2_1"/>
    <property type="match status" value="1"/>
</dbReference>
<keyword evidence="3" id="KW-0804">Transcription</keyword>
<dbReference type="SUPFAM" id="SSF48371">
    <property type="entry name" value="ARM repeat"/>
    <property type="match status" value="1"/>
</dbReference>
<gene>
    <name evidence="8" type="primary">LOC107555896</name>
</gene>
<evidence type="ECO:0000256" key="1">
    <source>
        <dbReference type="ARBA" id="ARBA00022853"/>
    </source>
</evidence>
<reference evidence="8" key="2">
    <citation type="submission" date="2025-09" db="UniProtKB">
        <authorList>
            <consortium name="Ensembl"/>
        </authorList>
    </citation>
    <scope>IDENTIFICATION</scope>
</reference>
<evidence type="ECO:0000259" key="7">
    <source>
        <dbReference type="PROSITE" id="PS51526"/>
    </source>
</evidence>
<feature type="region of interest" description="Disordered" evidence="5">
    <location>
        <begin position="1069"/>
        <end position="1182"/>
    </location>
</feature>
<evidence type="ECO:0000313" key="9">
    <source>
        <dbReference type="Proteomes" id="UP000472262"/>
    </source>
</evidence>
<dbReference type="PANTHER" id="PTHR22970:SF14">
    <property type="entry name" value="AT-RICH INTERACTIVE DOMAIN-CONTAINING PROTEIN 2"/>
    <property type="match status" value="1"/>
</dbReference>
<name>A0A672K9X4_SINGR</name>
<accession>A0A672K9X4</accession>
<feature type="compositionally biased region" description="Pro residues" evidence="5">
    <location>
        <begin position="1247"/>
        <end position="1262"/>
    </location>
</feature>
<dbReference type="InterPro" id="IPR003150">
    <property type="entry name" value="DNA-bd_RFX"/>
</dbReference>
<feature type="compositionally biased region" description="Low complexity" evidence="5">
    <location>
        <begin position="811"/>
        <end position="827"/>
    </location>
</feature>
<dbReference type="Gene3D" id="1.10.150.60">
    <property type="entry name" value="ARID DNA-binding domain"/>
    <property type="match status" value="1"/>
</dbReference>
<dbReference type="InterPro" id="IPR013087">
    <property type="entry name" value="Znf_C2H2_type"/>
</dbReference>
<dbReference type="CDD" id="cd16866">
    <property type="entry name" value="ARID_ARID2"/>
    <property type="match status" value="1"/>
</dbReference>
<dbReference type="InterPro" id="IPR016024">
    <property type="entry name" value="ARM-type_fold"/>
</dbReference>
<dbReference type="PROSITE" id="PS51011">
    <property type="entry name" value="ARID"/>
    <property type="match status" value="1"/>
</dbReference>
<evidence type="ECO:0000256" key="3">
    <source>
        <dbReference type="ARBA" id="ARBA00023163"/>
    </source>
</evidence>
<evidence type="ECO:0000256" key="4">
    <source>
        <dbReference type="ARBA" id="ARBA00023242"/>
    </source>
</evidence>
<reference evidence="8" key="1">
    <citation type="submission" date="2025-08" db="UniProtKB">
        <authorList>
            <consortium name="Ensembl"/>
        </authorList>
    </citation>
    <scope>IDENTIFICATION</scope>
</reference>
<evidence type="ECO:0000259" key="6">
    <source>
        <dbReference type="PROSITE" id="PS51011"/>
    </source>
</evidence>
<dbReference type="GO" id="GO:0006355">
    <property type="term" value="P:regulation of DNA-templated transcription"/>
    <property type="evidence" value="ECO:0007669"/>
    <property type="project" value="InterPro"/>
</dbReference>
<evidence type="ECO:0000256" key="5">
    <source>
        <dbReference type="SAM" id="MobiDB-lite"/>
    </source>
</evidence>
<dbReference type="Proteomes" id="UP000472262">
    <property type="component" value="Unassembled WGS sequence"/>
</dbReference>
<feature type="compositionally biased region" description="Polar residues" evidence="5">
    <location>
        <begin position="1083"/>
        <end position="1098"/>
    </location>
</feature>
<dbReference type="PANTHER" id="PTHR22970">
    <property type="entry name" value="AT-RICH INTERACTIVE DOMAIN-CONTAINING PROTEIN 2"/>
    <property type="match status" value="1"/>
</dbReference>
<feature type="domain" description="RFX-type winged-helix" evidence="7">
    <location>
        <begin position="519"/>
        <end position="598"/>
    </location>
</feature>
<organism evidence="8 9">
    <name type="scientific">Sinocyclocheilus grahami</name>
    <name type="common">Dianchi golden-line fish</name>
    <name type="synonym">Barbus grahami</name>
    <dbReference type="NCBI Taxonomy" id="75366"/>
    <lineage>
        <taxon>Eukaryota</taxon>
        <taxon>Metazoa</taxon>
        <taxon>Chordata</taxon>
        <taxon>Craniata</taxon>
        <taxon>Vertebrata</taxon>
        <taxon>Euteleostomi</taxon>
        <taxon>Actinopterygii</taxon>
        <taxon>Neopterygii</taxon>
        <taxon>Teleostei</taxon>
        <taxon>Ostariophysi</taxon>
        <taxon>Cypriniformes</taxon>
        <taxon>Cyprinidae</taxon>
        <taxon>Cyprininae</taxon>
        <taxon>Sinocyclocheilus</taxon>
    </lineage>
</organism>
<feature type="region of interest" description="Disordered" evidence="5">
    <location>
        <begin position="1221"/>
        <end position="1292"/>
    </location>
</feature>
<evidence type="ECO:0000313" key="8">
    <source>
        <dbReference type="Ensembl" id="ENSSGRP00000005921.1"/>
    </source>
</evidence>
<feature type="compositionally biased region" description="Polar residues" evidence="5">
    <location>
        <begin position="1330"/>
        <end position="1346"/>
    </location>
</feature>
<feature type="region of interest" description="Disordered" evidence="5">
    <location>
        <begin position="809"/>
        <end position="828"/>
    </location>
</feature>
<dbReference type="Pfam" id="PF02257">
    <property type="entry name" value="RFX_DNA_binding"/>
    <property type="match status" value="1"/>
</dbReference>
<protein>
    <submittedName>
        <fullName evidence="8">AT-rich interactive domain-containing protein 2-like</fullName>
    </submittedName>
</protein>
<feature type="domain" description="ARID" evidence="6">
    <location>
        <begin position="13"/>
        <end position="105"/>
    </location>
</feature>
<feature type="compositionally biased region" description="Low complexity" evidence="5">
    <location>
        <begin position="853"/>
        <end position="868"/>
    </location>
</feature>
<keyword evidence="4" id="KW-0539">Nucleus</keyword>
<dbReference type="InterPro" id="IPR036390">
    <property type="entry name" value="WH_DNA-bd_sf"/>
</dbReference>
<feature type="region of interest" description="Disordered" evidence="5">
    <location>
        <begin position="895"/>
        <end position="915"/>
    </location>
</feature>
<dbReference type="Gene3D" id="1.10.10.10">
    <property type="entry name" value="Winged helix-like DNA-binding domain superfamily/Winged helix DNA-binding domain"/>
    <property type="match status" value="1"/>
</dbReference>
<dbReference type="SMART" id="SM01014">
    <property type="entry name" value="ARID"/>
    <property type="match status" value="1"/>
</dbReference>
<proteinExistence type="predicted"/>
<dbReference type="Pfam" id="PF01388">
    <property type="entry name" value="ARID"/>
    <property type="match status" value="1"/>
</dbReference>
<dbReference type="Gene3D" id="1.25.10.10">
    <property type="entry name" value="Leucine-rich Repeat Variant"/>
    <property type="match status" value="1"/>
</dbReference>
<dbReference type="InterPro" id="IPR036388">
    <property type="entry name" value="WH-like_DNA-bd_sf"/>
</dbReference>
<keyword evidence="2" id="KW-0805">Transcription regulation</keyword>
<dbReference type="SMART" id="SM00355">
    <property type="entry name" value="ZnF_C2H2"/>
    <property type="match status" value="2"/>
</dbReference>
<dbReference type="InterPro" id="IPR001606">
    <property type="entry name" value="ARID_dom"/>
</dbReference>
<evidence type="ECO:0000256" key="2">
    <source>
        <dbReference type="ARBA" id="ARBA00023015"/>
    </source>
</evidence>
<dbReference type="GO" id="GO:0003677">
    <property type="term" value="F:DNA binding"/>
    <property type="evidence" value="ECO:0007669"/>
    <property type="project" value="InterPro"/>
</dbReference>
<feature type="region of interest" description="Disordered" evidence="5">
    <location>
        <begin position="1330"/>
        <end position="1371"/>
    </location>
</feature>
<dbReference type="SUPFAM" id="SSF46785">
    <property type="entry name" value="Winged helix' DNA-binding domain"/>
    <property type="match status" value="1"/>
</dbReference>